<dbReference type="Pfam" id="PF00300">
    <property type="entry name" value="His_Phos_1"/>
    <property type="match status" value="1"/>
</dbReference>
<dbReference type="InterPro" id="IPR004449">
    <property type="entry name" value="SixA"/>
</dbReference>
<dbReference type="Gene3D" id="3.40.50.1240">
    <property type="entry name" value="Phosphoglycerate mutase-like"/>
    <property type="match status" value="1"/>
</dbReference>
<dbReference type="EMBL" id="AP027151">
    <property type="protein sequence ID" value="BDV44088.1"/>
    <property type="molecule type" value="Genomic_DNA"/>
</dbReference>
<dbReference type="InterPro" id="IPR013078">
    <property type="entry name" value="His_Pase_superF_clade-1"/>
</dbReference>
<dbReference type="CDD" id="cd07067">
    <property type="entry name" value="HP_PGM_like"/>
    <property type="match status" value="1"/>
</dbReference>
<protein>
    <submittedName>
        <fullName evidence="1">Phosphohistidine phosphatase</fullName>
    </submittedName>
</protein>
<keyword evidence="2" id="KW-1185">Reference proteome</keyword>
<evidence type="ECO:0000313" key="1">
    <source>
        <dbReference type="EMBL" id="BDV44088.1"/>
    </source>
</evidence>
<dbReference type="RefSeq" id="WP_282000200.1">
    <property type="nucleotide sequence ID" value="NZ_AP027151.1"/>
</dbReference>
<name>A0ABN6VUR4_9BACT</name>
<accession>A0ABN6VUR4</accession>
<sequence length="163" mass="17840">MKLYLVRHAEAVERSPAVAEEQRWLTTAGRRSFRANARLLARKKLRPDLILTSPLVRAIQTAEILAEALQYEGELAMAAEAAPGFDLRQLTMLLARYPAVRRLVVVGHEPDLGALAGVLLGREVAVPLKKGMIIALKLGAAAMGAASFRWLVHNGEKIDRLGE</sequence>
<dbReference type="Proteomes" id="UP001317705">
    <property type="component" value="Chromosome"/>
</dbReference>
<dbReference type="NCBIfam" id="TIGR00249">
    <property type="entry name" value="sixA"/>
    <property type="match status" value="1"/>
</dbReference>
<dbReference type="InterPro" id="IPR029033">
    <property type="entry name" value="His_PPase_superfam"/>
</dbReference>
<gene>
    <name evidence="1" type="primary">sixA</name>
    <name evidence="1" type="ORF">GURASL_30110</name>
</gene>
<proteinExistence type="predicted"/>
<reference evidence="1 2" key="1">
    <citation type="submission" date="2022-12" db="EMBL/GenBank/DDBJ databases">
        <title>Polyphasic characterization of Geotalea uranireducens NIT-SL11 newly isolated from a complex of sewage sludge and microbially reduced graphene oxide.</title>
        <authorList>
            <person name="Xie L."/>
            <person name="Yoshida N."/>
            <person name="Meng L."/>
        </authorList>
    </citation>
    <scope>NUCLEOTIDE SEQUENCE [LARGE SCALE GENOMIC DNA]</scope>
    <source>
        <strain evidence="1 2">NIT-SL11</strain>
    </source>
</reference>
<dbReference type="SUPFAM" id="SSF53254">
    <property type="entry name" value="Phosphoglycerate mutase-like"/>
    <property type="match status" value="1"/>
</dbReference>
<evidence type="ECO:0000313" key="2">
    <source>
        <dbReference type="Proteomes" id="UP001317705"/>
    </source>
</evidence>
<organism evidence="1 2">
    <name type="scientific">Geotalea uraniireducens</name>
    <dbReference type="NCBI Taxonomy" id="351604"/>
    <lineage>
        <taxon>Bacteria</taxon>
        <taxon>Pseudomonadati</taxon>
        <taxon>Thermodesulfobacteriota</taxon>
        <taxon>Desulfuromonadia</taxon>
        <taxon>Geobacterales</taxon>
        <taxon>Geobacteraceae</taxon>
        <taxon>Geotalea</taxon>
    </lineage>
</organism>